<keyword evidence="2 5" id="KW-0812">Transmembrane</keyword>
<evidence type="ECO:0000256" key="5">
    <source>
        <dbReference type="SAM" id="Phobius"/>
    </source>
</evidence>
<keyword evidence="3 5" id="KW-1133">Transmembrane helix</keyword>
<protein>
    <submittedName>
        <fullName evidence="7">Uncharacterized protein conserved in archaea</fullName>
    </submittedName>
</protein>
<dbReference type="Proteomes" id="UP000013307">
    <property type="component" value="Chromosome"/>
</dbReference>
<keyword evidence="4 5" id="KW-0472">Membrane</keyword>
<keyword evidence="8" id="KW-1185">Reference proteome</keyword>
<dbReference type="RefSeq" id="WP_015590467.1">
    <property type="nucleotide sequence ID" value="NC_021169.1"/>
</dbReference>
<accession>N0BB86</accession>
<dbReference type="EMBL" id="CP005290">
    <property type="protein sequence ID" value="AGK60869.1"/>
    <property type="molecule type" value="Genomic_DNA"/>
</dbReference>
<dbReference type="Pfam" id="PF04893">
    <property type="entry name" value="Yip1"/>
    <property type="match status" value="1"/>
</dbReference>
<feature type="domain" description="Yip1" evidence="6">
    <location>
        <begin position="9"/>
        <end position="204"/>
    </location>
</feature>
<dbReference type="eggNOG" id="arCOG02054">
    <property type="taxonomic scope" value="Archaea"/>
</dbReference>
<feature type="transmembrane region" description="Helical" evidence="5">
    <location>
        <begin position="23"/>
        <end position="45"/>
    </location>
</feature>
<name>N0BB86_9EURY</name>
<dbReference type="InterPro" id="IPR006977">
    <property type="entry name" value="Yip1_dom"/>
</dbReference>
<evidence type="ECO:0000256" key="4">
    <source>
        <dbReference type="ARBA" id="ARBA00023136"/>
    </source>
</evidence>
<evidence type="ECO:0000313" key="8">
    <source>
        <dbReference type="Proteomes" id="UP000013307"/>
    </source>
</evidence>
<evidence type="ECO:0000313" key="7">
    <source>
        <dbReference type="EMBL" id="AGK60869.1"/>
    </source>
</evidence>
<dbReference type="STRING" id="387631.Asulf_00862"/>
<evidence type="ECO:0000259" key="6">
    <source>
        <dbReference type="Pfam" id="PF04893"/>
    </source>
</evidence>
<evidence type="ECO:0000256" key="3">
    <source>
        <dbReference type="ARBA" id="ARBA00022989"/>
    </source>
</evidence>
<gene>
    <name evidence="7" type="ORF">Asulf_00862</name>
</gene>
<proteinExistence type="predicted"/>
<feature type="transmembrane region" description="Helical" evidence="5">
    <location>
        <begin position="189"/>
        <end position="207"/>
    </location>
</feature>
<evidence type="ECO:0000256" key="2">
    <source>
        <dbReference type="ARBA" id="ARBA00022692"/>
    </source>
</evidence>
<feature type="transmembrane region" description="Helical" evidence="5">
    <location>
        <begin position="155"/>
        <end position="177"/>
    </location>
</feature>
<organism evidence="7 8">
    <name type="scientific">Archaeoglobus sulfaticallidus PM70-1</name>
    <dbReference type="NCBI Taxonomy" id="387631"/>
    <lineage>
        <taxon>Archaea</taxon>
        <taxon>Methanobacteriati</taxon>
        <taxon>Methanobacteriota</taxon>
        <taxon>Archaeoglobi</taxon>
        <taxon>Archaeoglobales</taxon>
        <taxon>Archaeoglobaceae</taxon>
        <taxon>Archaeoglobus</taxon>
    </lineage>
</organism>
<dbReference type="GeneID" id="15392503"/>
<sequence length="210" mass="23182">MVNYIEPIYNPDNFFRKAKAEGIGFIVPVAIVVISAVIATINAYITADEIARITVEIINNKFAPDPGAMYQTIYISTIAGSFITPIIGWVILSGFAQGLSALFGGEGSFSQTLKFTAFSFYPGIILSPISIKIALDYELLLRTYGVQALLSKPFVQTQILIGIITILWQLFIWMFAIKHARNLSLKKSFIVAAMPLLIYIALIAMSSNRF</sequence>
<reference evidence="7 8" key="1">
    <citation type="journal article" date="2013" name="Genome Announc.">
        <title>Complete Genome Sequence of the Thermophilic and Facultatively Chemolithoautotrophic Sulfate Reducer Archaeoglobus sulfaticallidus Strain PM70-1T.</title>
        <authorList>
            <person name="Stokke R."/>
            <person name="Hocking W.P."/>
            <person name="Steinsbu B.O."/>
            <person name="Steen I.H."/>
        </authorList>
    </citation>
    <scope>NUCLEOTIDE SEQUENCE [LARGE SCALE GENOMIC DNA]</scope>
    <source>
        <strain evidence="7">PM70-1</strain>
    </source>
</reference>
<evidence type="ECO:0000256" key="1">
    <source>
        <dbReference type="ARBA" id="ARBA00004141"/>
    </source>
</evidence>
<dbReference type="KEGG" id="ast:Asulf_00862"/>
<feature type="transmembrane region" description="Helical" evidence="5">
    <location>
        <begin position="73"/>
        <end position="103"/>
    </location>
</feature>
<feature type="transmembrane region" description="Helical" evidence="5">
    <location>
        <begin position="115"/>
        <end position="135"/>
    </location>
</feature>
<dbReference type="OrthoDB" id="116519at2157"/>
<dbReference type="AlphaFoldDB" id="N0BB86"/>
<dbReference type="HOGENOM" id="CLU_111437_0_0_2"/>
<comment type="subcellular location">
    <subcellularLocation>
        <location evidence="1">Membrane</location>
        <topology evidence="1">Multi-pass membrane protein</topology>
    </subcellularLocation>
</comment>
<dbReference type="GO" id="GO:0016020">
    <property type="term" value="C:membrane"/>
    <property type="evidence" value="ECO:0007669"/>
    <property type="project" value="UniProtKB-SubCell"/>
</dbReference>